<dbReference type="InterPro" id="IPR000315">
    <property type="entry name" value="Znf_B-box"/>
</dbReference>
<protein>
    <submittedName>
        <fullName evidence="13">E3 ubiquitin/ISG15 ligase TRIM25</fullName>
    </submittedName>
    <submittedName>
        <fullName evidence="11">Provisional ortholog of tripartite motif containing 25</fullName>
    </submittedName>
</protein>
<feature type="domain" description="B30.2/SPRY" evidence="10">
    <location>
        <begin position="333"/>
        <end position="521"/>
    </location>
</feature>
<dbReference type="Bgee" id="ENSXETG00000033078">
    <property type="expression patterns" value="Expressed in liver and 3 other cell types or tissues"/>
</dbReference>
<dbReference type="PhylomeDB" id="F6TM72"/>
<sequence length="521" mass="59805">MASAGLNDELTCSICLSIYKDPVMLPCGHNFCDHCIVHTMDSQTGSGIYTCPECRAVFKQRPSLQKNLKLSNIVERYLCTQPKETKSEVFCSYCIASPVLAVKTCLHCEASMCDMHLTTHSKSEKHVLIEPTAFKEEGNKCLIHNELLKYFCPQDSALICLSCSKEGKHHRHSWELISDAFEKKKTTLLDFLQKLNLRRTENQKQLSMLQERKKKEEGRASDMKERVAALFSDIREEVLALENKVINEIIRQEEKVSHPLADLIQRFEIEKADLYAKKCHIEKLCSVKDPLTLLKQPAITSDLGKKHLEVADISNFDGLTIDVTLQKGLSRLTDTIPKLKLSRGFYTEDESDMILNVNTADPNIALSPHLRRASYCQNEVSRPHHPERFMTQQVLSKNKFSSGQHYWEVKCANTGDWYIGVTYNSVKRKGDRSCMGNNYKSWCLRWEDQEFSADHDDESEDLYIEPSTFHFGIYLDYEGGCLSFYELSEPVKHLYSFKADFTEPLYAGFYIGEDSWIYIGK</sequence>
<evidence type="ECO:0000256" key="2">
    <source>
        <dbReference type="ARBA" id="ARBA00022723"/>
    </source>
</evidence>
<dbReference type="PRINTS" id="PR01407">
    <property type="entry name" value="BUTYPHLNCDUF"/>
</dbReference>
<dbReference type="Ensembl" id="ENSXETT00000022762">
    <property type="protein sequence ID" value="ENSXETP00000022762"/>
    <property type="gene ID" value="ENSXETG00000033078"/>
</dbReference>
<dbReference type="Gene3D" id="3.30.160.60">
    <property type="entry name" value="Classic Zinc Finger"/>
    <property type="match status" value="1"/>
</dbReference>
<keyword evidence="12" id="KW-1185">Reference proteome</keyword>
<dbReference type="InterPro" id="IPR051051">
    <property type="entry name" value="E3_ubiq-ligase_TRIM/RNF"/>
</dbReference>
<dbReference type="Gene3D" id="4.10.830.40">
    <property type="match status" value="1"/>
</dbReference>
<evidence type="ECO:0000259" key="9">
    <source>
        <dbReference type="PROSITE" id="PS50119"/>
    </source>
</evidence>
<feature type="coiled-coil region" evidence="7">
    <location>
        <begin position="192"/>
        <end position="226"/>
    </location>
</feature>
<dbReference type="SUPFAM" id="SSF57845">
    <property type="entry name" value="B-box zinc-binding domain"/>
    <property type="match status" value="1"/>
</dbReference>
<dbReference type="InterPro" id="IPR003877">
    <property type="entry name" value="SPRY_dom"/>
</dbReference>
<evidence type="ECO:0000256" key="4">
    <source>
        <dbReference type="ARBA" id="ARBA00022833"/>
    </source>
</evidence>
<dbReference type="GeneTree" id="ENSGT01030000234583"/>
<dbReference type="eggNOG" id="KOG2177">
    <property type="taxonomic scope" value="Eukaryota"/>
</dbReference>
<keyword evidence="13" id="KW-0436">Ligase</keyword>
<evidence type="ECO:0000259" key="8">
    <source>
        <dbReference type="PROSITE" id="PS50089"/>
    </source>
</evidence>
<dbReference type="Gene3D" id="3.30.40.10">
    <property type="entry name" value="Zinc/RING finger domain, C3HC4 (zinc finger)"/>
    <property type="match status" value="1"/>
</dbReference>
<dbReference type="GO" id="GO:0016874">
    <property type="term" value="F:ligase activity"/>
    <property type="evidence" value="ECO:0007669"/>
    <property type="project" value="UniProtKB-KW"/>
</dbReference>
<keyword evidence="5" id="KW-0391">Immunity</keyword>
<keyword evidence="2" id="KW-0479">Metal-binding</keyword>
<dbReference type="InterPro" id="IPR017907">
    <property type="entry name" value="Znf_RING_CS"/>
</dbReference>
<evidence type="ECO:0000313" key="13">
    <source>
        <dbReference type="RefSeq" id="XP_002941622.2"/>
    </source>
</evidence>
<dbReference type="InterPro" id="IPR043136">
    <property type="entry name" value="B30.2/SPRY_sf"/>
</dbReference>
<dbReference type="InterPro" id="IPR003879">
    <property type="entry name" value="Butyrophylin_SPRY"/>
</dbReference>
<keyword evidence="4" id="KW-0862">Zinc</keyword>
<dbReference type="Pfam" id="PF00622">
    <property type="entry name" value="SPRY"/>
    <property type="match status" value="1"/>
</dbReference>
<evidence type="ECO:0000256" key="7">
    <source>
        <dbReference type="SAM" id="Coils"/>
    </source>
</evidence>
<dbReference type="SMART" id="SM00184">
    <property type="entry name" value="RING"/>
    <property type="match status" value="1"/>
</dbReference>
<dbReference type="PROSITE" id="PS00518">
    <property type="entry name" value="ZF_RING_1"/>
    <property type="match status" value="1"/>
</dbReference>
<dbReference type="HOGENOM" id="CLU_013137_0_2_1"/>
<evidence type="ECO:0000256" key="1">
    <source>
        <dbReference type="ARBA" id="ARBA00022588"/>
    </source>
</evidence>
<gene>
    <name evidence="11 14" type="primary">XB5765006</name>
    <name evidence="13" type="synonym">LOC100489074</name>
</gene>
<dbReference type="OMA" id="RELEESX"/>
<dbReference type="SUPFAM" id="SSF49899">
    <property type="entry name" value="Concanavalin A-like lectins/glucanases"/>
    <property type="match status" value="1"/>
</dbReference>
<dbReference type="SMART" id="SM00336">
    <property type="entry name" value="BBOX"/>
    <property type="match status" value="1"/>
</dbReference>
<dbReference type="CDD" id="cd16597">
    <property type="entry name" value="RING-HC_TRIM25_C-IV"/>
    <property type="match status" value="1"/>
</dbReference>
<name>F6TM72_XENTR</name>
<dbReference type="OrthoDB" id="6105938at2759"/>
<proteinExistence type="predicted"/>
<dbReference type="Proteomes" id="UP000008143">
    <property type="component" value="Chromosome 2"/>
</dbReference>
<dbReference type="GeneID" id="100489074"/>
<dbReference type="Gene3D" id="2.60.120.920">
    <property type="match status" value="1"/>
</dbReference>
<dbReference type="KEGG" id="xtr:100489074"/>
<dbReference type="Xenbase" id="XB-GENE-5765007">
    <property type="gene designation" value="XB5765006"/>
</dbReference>
<evidence type="ECO:0000256" key="3">
    <source>
        <dbReference type="ARBA" id="ARBA00022771"/>
    </source>
</evidence>
<dbReference type="InterPro" id="IPR027370">
    <property type="entry name" value="Znf-RING_euk"/>
</dbReference>
<dbReference type="PANTHER" id="PTHR25465:SF65">
    <property type="entry name" value="E3 UBIQUITIN_ISG15 LIGASE TRIM25"/>
    <property type="match status" value="1"/>
</dbReference>
<dbReference type="GO" id="GO:0045087">
    <property type="term" value="P:innate immune response"/>
    <property type="evidence" value="ECO:0007669"/>
    <property type="project" value="UniProtKB-KW"/>
</dbReference>
<evidence type="ECO:0000313" key="11">
    <source>
        <dbReference type="Ensembl" id="ENSXETP00000022762"/>
    </source>
</evidence>
<dbReference type="InterPro" id="IPR013083">
    <property type="entry name" value="Znf_RING/FYVE/PHD"/>
</dbReference>
<dbReference type="InterPro" id="IPR001870">
    <property type="entry name" value="B30.2/SPRY"/>
</dbReference>
<dbReference type="PANTHER" id="PTHR25465">
    <property type="entry name" value="B-BOX DOMAIN CONTAINING"/>
    <property type="match status" value="1"/>
</dbReference>
<dbReference type="AlphaFoldDB" id="F6TM72"/>
<reference evidence="11" key="2">
    <citation type="submission" date="2011-07" db="UniProtKB">
        <authorList>
            <consortium name="Ensembl"/>
        </authorList>
    </citation>
    <scope>IDENTIFICATION</scope>
</reference>
<dbReference type="CDD" id="cd12891">
    <property type="entry name" value="SPRY_PRY_C-I_2"/>
    <property type="match status" value="1"/>
</dbReference>
<evidence type="ECO:0000256" key="5">
    <source>
        <dbReference type="ARBA" id="ARBA00022859"/>
    </source>
</evidence>
<keyword evidence="7" id="KW-0175">Coiled coil</keyword>
<feature type="domain" description="RING-type" evidence="8">
    <location>
        <begin position="12"/>
        <end position="55"/>
    </location>
</feature>
<accession>F6TM72</accession>
<keyword evidence="3 6" id="KW-0863">Zinc-finger</keyword>
<dbReference type="PROSITE" id="PS50119">
    <property type="entry name" value="ZF_BBOX"/>
    <property type="match status" value="1"/>
</dbReference>
<dbReference type="InterPro" id="IPR001841">
    <property type="entry name" value="Znf_RING"/>
</dbReference>
<evidence type="ECO:0000313" key="12">
    <source>
        <dbReference type="Proteomes" id="UP000008143"/>
    </source>
</evidence>
<dbReference type="Pfam" id="PF13445">
    <property type="entry name" value="zf-RING_UBOX"/>
    <property type="match status" value="1"/>
</dbReference>
<dbReference type="PROSITE" id="PS50089">
    <property type="entry name" value="ZF_RING_2"/>
    <property type="match status" value="1"/>
</dbReference>
<evidence type="ECO:0000259" key="10">
    <source>
        <dbReference type="PROSITE" id="PS50188"/>
    </source>
</evidence>
<dbReference type="GO" id="GO:0008270">
    <property type="term" value="F:zinc ion binding"/>
    <property type="evidence" value="ECO:0007669"/>
    <property type="project" value="UniProtKB-KW"/>
</dbReference>
<feature type="domain" description="B box-type" evidence="9">
    <location>
        <begin position="136"/>
        <end position="177"/>
    </location>
</feature>
<organism evidence="11">
    <name type="scientific">Xenopus tropicalis</name>
    <name type="common">Western clawed frog</name>
    <name type="synonym">Silurana tropicalis</name>
    <dbReference type="NCBI Taxonomy" id="8364"/>
    <lineage>
        <taxon>Eukaryota</taxon>
        <taxon>Metazoa</taxon>
        <taxon>Chordata</taxon>
        <taxon>Craniata</taxon>
        <taxon>Vertebrata</taxon>
        <taxon>Euteleostomi</taxon>
        <taxon>Amphibia</taxon>
        <taxon>Batrachia</taxon>
        <taxon>Anura</taxon>
        <taxon>Pipoidea</taxon>
        <taxon>Pipidae</taxon>
        <taxon>Xenopodinae</taxon>
        <taxon>Xenopus</taxon>
        <taxon>Silurana</taxon>
    </lineage>
</organism>
<evidence type="ECO:0000256" key="6">
    <source>
        <dbReference type="PROSITE-ProRule" id="PRU00024"/>
    </source>
</evidence>
<dbReference type="SMART" id="SM00449">
    <property type="entry name" value="SPRY"/>
    <property type="match status" value="1"/>
</dbReference>
<evidence type="ECO:0000313" key="14">
    <source>
        <dbReference type="Xenbase" id="XB-GENE-5765007"/>
    </source>
</evidence>
<reference evidence="11" key="1">
    <citation type="journal article" date="2010" name="Science">
        <title>The genome of the Western clawed frog Xenopus tropicalis.</title>
        <authorList>
            <person name="Hellsten U."/>
            <person name="Harland R.M."/>
            <person name="Gilchrist M.J."/>
            <person name="Hendrix D."/>
            <person name="Jurka J."/>
            <person name="Kapitonov V."/>
            <person name="Ovcharenko I."/>
            <person name="Putnam N.H."/>
            <person name="Shu S."/>
            <person name="Taher L."/>
            <person name="Blitz I.L."/>
            <person name="Blumberg B."/>
            <person name="Dichmann D.S."/>
            <person name="Dubchak I."/>
            <person name="Amaya E."/>
            <person name="Detter J.C."/>
            <person name="Fletcher R."/>
            <person name="Gerhard D.S."/>
            <person name="Goodstein D."/>
            <person name="Graves T."/>
            <person name="Grigoriev I.V."/>
            <person name="Grimwood J."/>
            <person name="Kawashima T."/>
            <person name="Lindquist E."/>
            <person name="Lucas S.M."/>
            <person name="Mead P.E."/>
            <person name="Mitros T."/>
            <person name="Ogino H."/>
            <person name="Ohta Y."/>
            <person name="Poliakov A.V."/>
            <person name="Pollet N."/>
            <person name="Robert J."/>
            <person name="Salamov A."/>
            <person name="Sater A.K."/>
            <person name="Schmutz J."/>
            <person name="Terry A."/>
            <person name="Vize P.D."/>
            <person name="Warren W.C."/>
            <person name="Wells D."/>
            <person name="Wills A."/>
            <person name="Wilson R.K."/>
            <person name="Zimmerman L.B."/>
            <person name="Zorn A.M."/>
            <person name="Grainger R."/>
            <person name="Grammer T."/>
            <person name="Khokha M.K."/>
            <person name="Richardson P.M."/>
            <person name="Rokhsar D.S."/>
        </authorList>
    </citation>
    <scope>NUCLEOTIDE SEQUENCE [LARGE SCALE GENOMIC DNA]</scope>
    <source>
        <strain evidence="11">Nigerian</strain>
    </source>
</reference>
<dbReference type="PROSITE" id="PS50188">
    <property type="entry name" value="B302_SPRY"/>
    <property type="match status" value="1"/>
</dbReference>
<dbReference type="RefSeq" id="XP_002941622.2">
    <property type="nucleotide sequence ID" value="XM_002941576.5"/>
</dbReference>
<dbReference type="SUPFAM" id="SSF57850">
    <property type="entry name" value="RING/U-box"/>
    <property type="match status" value="1"/>
</dbReference>
<reference evidence="13" key="3">
    <citation type="submission" date="2025-04" db="UniProtKB">
        <authorList>
            <consortium name="RefSeq"/>
        </authorList>
    </citation>
    <scope>IDENTIFICATION</scope>
    <source>
        <strain evidence="13">Nigerian</strain>
        <tissue evidence="13">Liver and blood</tissue>
    </source>
</reference>
<keyword evidence="1" id="KW-0399">Innate immunity</keyword>
<dbReference type="CTD" id="100489074"/>
<dbReference type="AGR" id="Xenbase:XB-GENE-5765007"/>
<dbReference type="Pfam" id="PF00643">
    <property type="entry name" value="zf-B_box"/>
    <property type="match status" value="1"/>
</dbReference>
<dbReference type="InterPro" id="IPR013320">
    <property type="entry name" value="ConA-like_dom_sf"/>
</dbReference>